<reference evidence="3" key="1">
    <citation type="journal article" date="2013" name="Nature">
        <title>Pan genome of the phytoplankton Emiliania underpins its global distribution.</title>
        <authorList>
            <person name="Read B.A."/>
            <person name="Kegel J."/>
            <person name="Klute M.J."/>
            <person name="Kuo A."/>
            <person name="Lefebvre S.C."/>
            <person name="Maumus F."/>
            <person name="Mayer C."/>
            <person name="Miller J."/>
            <person name="Monier A."/>
            <person name="Salamov A."/>
            <person name="Young J."/>
            <person name="Aguilar M."/>
            <person name="Claverie J.M."/>
            <person name="Frickenhaus S."/>
            <person name="Gonzalez K."/>
            <person name="Herman E.K."/>
            <person name="Lin Y.C."/>
            <person name="Napier J."/>
            <person name="Ogata H."/>
            <person name="Sarno A.F."/>
            <person name="Shmutz J."/>
            <person name="Schroeder D."/>
            <person name="de Vargas C."/>
            <person name="Verret F."/>
            <person name="von Dassow P."/>
            <person name="Valentin K."/>
            <person name="Van de Peer Y."/>
            <person name="Wheeler G."/>
            <person name="Dacks J.B."/>
            <person name="Delwiche C.F."/>
            <person name="Dyhrman S.T."/>
            <person name="Glockner G."/>
            <person name="John U."/>
            <person name="Richards T."/>
            <person name="Worden A.Z."/>
            <person name="Zhang X."/>
            <person name="Grigoriev I.V."/>
            <person name="Allen A.E."/>
            <person name="Bidle K."/>
            <person name="Borodovsky M."/>
            <person name="Bowler C."/>
            <person name="Brownlee C."/>
            <person name="Cock J.M."/>
            <person name="Elias M."/>
            <person name="Gladyshev V.N."/>
            <person name="Groth M."/>
            <person name="Guda C."/>
            <person name="Hadaegh A."/>
            <person name="Iglesias-Rodriguez M.D."/>
            <person name="Jenkins J."/>
            <person name="Jones B.M."/>
            <person name="Lawson T."/>
            <person name="Leese F."/>
            <person name="Lindquist E."/>
            <person name="Lobanov A."/>
            <person name="Lomsadze A."/>
            <person name="Malik S.B."/>
            <person name="Marsh M.E."/>
            <person name="Mackinder L."/>
            <person name="Mock T."/>
            <person name="Mueller-Roeber B."/>
            <person name="Pagarete A."/>
            <person name="Parker M."/>
            <person name="Probert I."/>
            <person name="Quesneville H."/>
            <person name="Raines C."/>
            <person name="Rensing S.A."/>
            <person name="Riano-Pachon D.M."/>
            <person name="Richier S."/>
            <person name="Rokitta S."/>
            <person name="Shiraiwa Y."/>
            <person name="Soanes D.M."/>
            <person name="van der Giezen M."/>
            <person name="Wahlund T.M."/>
            <person name="Williams B."/>
            <person name="Wilson W."/>
            <person name="Wolfe G."/>
            <person name="Wurch L.L."/>
        </authorList>
    </citation>
    <scope>NUCLEOTIDE SEQUENCE</scope>
</reference>
<dbReference type="RefSeq" id="XP_005782423.1">
    <property type="nucleotide sequence ID" value="XM_005782366.1"/>
</dbReference>
<name>A0A0D3K2K9_EMIH1</name>
<evidence type="ECO:0000313" key="3">
    <source>
        <dbReference type="Proteomes" id="UP000013827"/>
    </source>
</evidence>
<dbReference type="HOGENOM" id="CLU_2202021_0_0_1"/>
<organism evidence="2 3">
    <name type="scientific">Emiliania huxleyi (strain CCMP1516)</name>
    <dbReference type="NCBI Taxonomy" id="280463"/>
    <lineage>
        <taxon>Eukaryota</taxon>
        <taxon>Haptista</taxon>
        <taxon>Haptophyta</taxon>
        <taxon>Prymnesiophyceae</taxon>
        <taxon>Isochrysidales</taxon>
        <taxon>Noelaerhabdaceae</taxon>
        <taxon>Emiliania</taxon>
    </lineage>
</organism>
<sequence>MIGVRAWVSLRSTDRLLGQAIALTVTSSLLLMNSLFSDEAGGFCRTTWRGGQPAKLIDWASVSRLFPRYVALVCGRAASGSLLTLLSILCFGLAATTLLHDVRRESGY</sequence>
<dbReference type="EnsemblProtists" id="EOD29994">
    <property type="protein sequence ID" value="EOD29994"/>
    <property type="gene ID" value="EMIHUDRAFT_434474"/>
</dbReference>
<dbReference type="AlphaFoldDB" id="A0A0D3K2K9"/>
<keyword evidence="1" id="KW-0812">Transmembrane</keyword>
<accession>A0A0D3K2K9</accession>
<keyword evidence="1" id="KW-1133">Transmembrane helix</keyword>
<dbReference type="PaxDb" id="2903-EOD29994"/>
<dbReference type="KEGG" id="ehx:EMIHUDRAFT_434474"/>
<keyword evidence="1" id="KW-0472">Membrane</keyword>
<evidence type="ECO:0000256" key="1">
    <source>
        <dbReference type="SAM" id="Phobius"/>
    </source>
</evidence>
<dbReference type="Proteomes" id="UP000013827">
    <property type="component" value="Unassembled WGS sequence"/>
</dbReference>
<feature type="transmembrane region" description="Helical" evidence="1">
    <location>
        <begin position="16"/>
        <end position="36"/>
    </location>
</feature>
<reference evidence="2" key="2">
    <citation type="submission" date="2024-10" db="UniProtKB">
        <authorList>
            <consortium name="EnsemblProtists"/>
        </authorList>
    </citation>
    <scope>IDENTIFICATION</scope>
</reference>
<keyword evidence="3" id="KW-1185">Reference proteome</keyword>
<proteinExistence type="predicted"/>
<feature type="transmembrane region" description="Helical" evidence="1">
    <location>
        <begin position="69"/>
        <end position="99"/>
    </location>
</feature>
<dbReference type="GeneID" id="17275268"/>
<evidence type="ECO:0000313" key="2">
    <source>
        <dbReference type="EnsemblProtists" id="EOD29994"/>
    </source>
</evidence>
<protein>
    <submittedName>
        <fullName evidence="2">Uncharacterized protein</fullName>
    </submittedName>
</protein>